<evidence type="ECO:0000256" key="3">
    <source>
        <dbReference type="ARBA" id="ARBA00022801"/>
    </source>
</evidence>
<dbReference type="STRING" id="1123062.SAMN02745775_102251"/>
<keyword evidence="2" id="KW-0547">Nucleotide-binding</keyword>
<feature type="domain" description="DNA2/NAM7 helicase helicase" evidence="7">
    <location>
        <begin position="314"/>
        <end position="376"/>
    </location>
</feature>
<evidence type="ECO:0000313" key="11">
    <source>
        <dbReference type="Proteomes" id="UP000199473"/>
    </source>
</evidence>
<dbReference type="Proteomes" id="UP000199473">
    <property type="component" value="Unassembled WGS sequence"/>
</dbReference>
<dbReference type="InterPro" id="IPR041679">
    <property type="entry name" value="DNA2/NAM7-like_C"/>
</dbReference>
<proteinExistence type="inferred from homology"/>
<dbReference type="InterPro" id="IPR027417">
    <property type="entry name" value="P-loop_NTPase"/>
</dbReference>
<keyword evidence="4" id="KW-0347">Helicase</keyword>
<feature type="region of interest" description="Disordered" evidence="6">
    <location>
        <begin position="63"/>
        <end position="111"/>
    </location>
</feature>
<sequence>MDDAALAARLQEARRGLLDLSTRNRLLALPKPGRSRGVIILEDEDADFVLESLGANRAFGFEAAPADSAAPPPAPDGETPAPRRRRATRTRRAEGIATADAAQSAEDARRDTKLRVRLSPEDLSRRLRDLMQDARTAREETGVATLSLALGTLAWRDPATPEAERLAPLALLPVTLEREGVGQTYRLRAAGLEVQENLSLREKLATEFRLDLPAFDAETYDPTAWADAVRTALGGREGWAVDPDGLAIGLFSFQKFLMWRDLDPAANPGLLTHPMVRALVGGETLANPPPFPDDTDVDAEIPVERLDHVMDVDGSQALAAEAVRRGGHTVIQGPPGTGKSQTIANIIAQAILDGRRVLFVAEKLAALEVVQRRLGSIGLGAACLELHSEKQSKRAVLDELRATLALPPPRRPDRDALIRRLGSLRGRLNGHARAMAAPVGDSGRPLHAVVGRLVGLRASGQAAPDFMLPAGDWTADRIAAAEAAIEELAARAAEGGPASAWRGIGSDLAPIEQERLLARLPALIRALSAGAAALAPAARALGRPAPGAAGATALLALSGAVGAAPAHDRAALAHAVWATDPAPLRALADAQAALAAAQSDRRLKPGALAEGGIAEARQALAAGGGLFGFLSTTQRNAKALAARIAADATAPLPALDAALAGQEAARTVAGGEALGRAAFGTLWGDAPAMQALLAWRDTHGAGAAAALAAGMPLLDPAPVEAALAAHADLVAETALDPIAAFGVADPPLADIAARLGDWAGQPETLPLWLGWRRAVAAAGEDLRPLVDRLADGRLAPEAARAAFDYALEEALLKAAMRARPELAAFDGAGFDRLVEDFAEADRARIDLARRECSAAHAARIAGLRDLPGFTLLMGEFEKKRGHLPVRELLLRAGPVVQAAKPVLMMSPLSVAQFLAPPHGLRPGLSFDLLVIDEASQVEPVDALGAIARCGQVVVVGDDKQMPPTRFFQRMTSEDDKAVEAEDGGEAVAAREVESILGLANARGVPNVMLRWHYRSRHESLIATSNAEFYGSRLFVLPSPRARSATLGLSLVRVDGAWEAGAGVNRAEARAVAEAVLRHAKETPGDTLGVAAFSLKQRDAILDAVEALRRESPDTEAFFTAHEHEPFFVKNLENVQGDERDSIMISVGYARGSDGRLAMRFGPLSADGGERRLNVLITRAKKRCIVFSGIGAEDIDLERAAGRGVAALKTFLQAAAGGLRSGAPGSGTVRAGLGTVIGAEIEAAGKEAVGRVGTAGLFLDVAARDGADFILGVEADAGDWTSIRAARDRERGRAAALGQMGWRLHRAWSIAWLQRPEAERARLRAALGAAPEVADSAPIGGPDPGIATPYVEAAPTVDTAIAIPAMPFAALSEALAAIIRVEQPVHTDAVLERIRLLWGRDRLEAADRAALQQALRLAGQLQGVAEAGGFWTAEDAPPVAPRDRRATAPHLRRAAMVAPAEIEAAARALLDALPQTTEAELAPGIVRLLSLDATAAAAIAARVAALAGAGRITTAG</sequence>
<dbReference type="EMBL" id="FOSQ01000002">
    <property type="protein sequence ID" value="SFK39950.1"/>
    <property type="molecule type" value="Genomic_DNA"/>
</dbReference>
<dbReference type="FunFam" id="3.40.50.300:FF:002063">
    <property type="entry name" value="DNA helicase related protein"/>
    <property type="match status" value="1"/>
</dbReference>
<dbReference type="Gene3D" id="3.40.50.300">
    <property type="entry name" value="P-loop containing nucleotide triphosphate hydrolases"/>
    <property type="match status" value="3"/>
</dbReference>
<dbReference type="Pfam" id="PF18741">
    <property type="entry name" value="MTES_1575"/>
    <property type="match status" value="1"/>
</dbReference>
<name>A0A1I3Z7Q0_9PROT</name>
<evidence type="ECO:0000256" key="2">
    <source>
        <dbReference type="ARBA" id="ARBA00022741"/>
    </source>
</evidence>
<evidence type="ECO:0000259" key="7">
    <source>
        <dbReference type="Pfam" id="PF13086"/>
    </source>
</evidence>
<keyword evidence="11" id="KW-1185">Reference proteome</keyword>
<keyword evidence="5" id="KW-0067">ATP-binding</keyword>
<evidence type="ECO:0000259" key="9">
    <source>
        <dbReference type="Pfam" id="PF18741"/>
    </source>
</evidence>
<dbReference type="PANTHER" id="PTHR43788:SF8">
    <property type="entry name" value="DNA-BINDING PROTEIN SMUBP-2"/>
    <property type="match status" value="1"/>
</dbReference>
<dbReference type="GO" id="GO:0043139">
    <property type="term" value="F:5'-3' DNA helicase activity"/>
    <property type="evidence" value="ECO:0007669"/>
    <property type="project" value="TreeGrafter"/>
</dbReference>
<evidence type="ECO:0000259" key="8">
    <source>
        <dbReference type="Pfam" id="PF13087"/>
    </source>
</evidence>
<dbReference type="InterPro" id="IPR025103">
    <property type="entry name" value="DUF4011"/>
</dbReference>
<dbReference type="RefSeq" id="WP_092958189.1">
    <property type="nucleotide sequence ID" value="NZ_FOSQ01000002.1"/>
</dbReference>
<dbReference type="Pfam" id="PF13087">
    <property type="entry name" value="AAA_12"/>
    <property type="match status" value="1"/>
</dbReference>
<comment type="similarity">
    <text evidence="1">Belongs to the DNA2/NAM7 helicase family.</text>
</comment>
<dbReference type="PANTHER" id="PTHR43788">
    <property type="entry name" value="DNA2/NAM7 HELICASE FAMILY MEMBER"/>
    <property type="match status" value="1"/>
</dbReference>
<dbReference type="InterPro" id="IPR049468">
    <property type="entry name" value="Restrct_endonuc-II-like_dom"/>
</dbReference>
<protein>
    <submittedName>
        <fullName evidence="10">AAA domain-containing protein</fullName>
    </submittedName>
</protein>
<dbReference type="GO" id="GO:0005524">
    <property type="term" value="F:ATP binding"/>
    <property type="evidence" value="ECO:0007669"/>
    <property type="project" value="UniProtKB-KW"/>
</dbReference>
<feature type="domain" description="DNA2/NAM7 helicase-like C-terminal" evidence="8">
    <location>
        <begin position="1004"/>
        <end position="1186"/>
    </location>
</feature>
<gene>
    <name evidence="10" type="ORF">SAMN02745775_102251</name>
</gene>
<dbReference type="Pfam" id="PF13195">
    <property type="entry name" value="DUF4011"/>
    <property type="match status" value="1"/>
</dbReference>
<dbReference type="Pfam" id="PF13086">
    <property type="entry name" value="AAA_11"/>
    <property type="match status" value="2"/>
</dbReference>
<dbReference type="SUPFAM" id="SSF52540">
    <property type="entry name" value="P-loop containing nucleoside triphosphate hydrolases"/>
    <property type="match status" value="1"/>
</dbReference>
<accession>A0A1I3Z7Q0</accession>
<evidence type="ECO:0000256" key="4">
    <source>
        <dbReference type="ARBA" id="ARBA00022806"/>
    </source>
</evidence>
<feature type="domain" description="Restriction endonuclease type II-like" evidence="9">
    <location>
        <begin position="1237"/>
        <end position="1326"/>
    </location>
</feature>
<dbReference type="InterPro" id="IPR050534">
    <property type="entry name" value="Coronavir_polyprotein_1ab"/>
</dbReference>
<keyword evidence="3" id="KW-0378">Hydrolase</keyword>
<dbReference type="GO" id="GO:0016787">
    <property type="term" value="F:hydrolase activity"/>
    <property type="evidence" value="ECO:0007669"/>
    <property type="project" value="UniProtKB-KW"/>
</dbReference>
<feature type="domain" description="DNA2/NAM7 helicase helicase" evidence="7">
    <location>
        <begin position="925"/>
        <end position="964"/>
    </location>
</feature>
<evidence type="ECO:0000313" key="10">
    <source>
        <dbReference type="EMBL" id="SFK39950.1"/>
    </source>
</evidence>
<dbReference type="OrthoDB" id="9757917at2"/>
<evidence type="ECO:0000256" key="5">
    <source>
        <dbReference type="ARBA" id="ARBA00022840"/>
    </source>
</evidence>
<organism evidence="10 11">
    <name type="scientific">Falsiroseomonas stagni DSM 19981</name>
    <dbReference type="NCBI Taxonomy" id="1123062"/>
    <lineage>
        <taxon>Bacteria</taxon>
        <taxon>Pseudomonadati</taxon>
        <taxon>Pseudomonadota</taxon>
        <taxon>Alphaproteobacteria</taxon>
        <taxon>Acetobacterales</taxon>
        <taxon>Roseomonadaceae</taxon>
        <taxon>Falsiroseomonas</taxon>
    </lineage>
</organism>
<reference evidence="10 11" key="1">
    <citation type="submission" date="2016-10" db="EMBL/GenBank/DDBJ databases">
        <authorList>
            <person name="de Groot N.N."/>
        </authorList>
    </citation>
    <scope>NUCLEOTIDE SEQUENCE [LARGE SCALE GENOMIC DNA]</scope>
    <source>
        <strain evidence="10 11">DSM 19981</strain>
    </source>
</reference>
<evidence type="ECO:0000256" key="6">
    <source>
        <dbReference type="SAM" id="MobiDB-lite"/>
    </source>
</evidence>
<dbReference type="InterPro" id="IPR041677">
    <property type="entry name" value="DNA2/NAM7_AAA_11"/>
</dbReference>
<evidence type="ECO:0000256" key="1">
    <source>
        <dbReference type="ARBA" id="ARBA00007913"/>
    </source>
</evidence>